<accession>A0ACB6S2X1</accession>
<dbReference type="EMBL" id="MU006716">
    <property type="protein sequence ID" value="KAF2627734.1"/>
    <property type="molecule type" value="Genomic_DNA"/>
</dbReference>
<sequence length="107" mass="12219">MKKKDATQRDTRRPKTDKELTGALAELRIVLLGSRIYTVMICLVTILTIAALAQSFGKRDLILHVTGFAILLQFCSFKEEPQGRNYHRYCWVCAFSIDKVLKGSKIR</sequence>
<protein>
    <submittedName>
        <fullName evidence="1">Uncharacterized protein</fullName>
    </submittedName>
</protein>
<gene>
    <name evidence="1" type="ORF">BU25DRAFT_59731</name>
</gene>
<dbReference type="Proteomes" id="UP000799754">
    <property type="component" value="Unassembled WGS sequence"/>
</dbReference>
<organism evidence="1 2">
    <name type="scientific">Macroventuria anomochaeta</name>
    <dbReference type="NCBI Taxonomy" id="301207"/>
    <lineage>
        <taxon>Eukaryota</taxon>
        <taxon>Fungi</taxon>
        <taxon>Dikarya</taxon>
        <taxon>Ascomycota</taxon>
        <taxon>Pezizomycotina</taxon>
        <taxon>Dothideomycetes</taxon>
        <taxon>Pleosporomycetidae</taxon>
        <taxon>Pleosporales</taxon>
        <taxon>Pleosporineae</taxon>
        <taxon>Didymellaceae</taxon>
        <taxon>Macroventuria</taxon>
    </lineage>
</organism>
<keyword evidence="2" id="KW-1185">Reference proteome</keyword>
<name>A0ACB6S2X1_9PLEO</name>
<evidence type="ECO:0000313" key="1">
    <source>
        <dbReference type="EMBL" id="KAF2627734.1"/>
    </source>
</evidence>
<comment type="caution">
    <text evidence="1">The sequence shown here is derived from an EMBL/GenBank/DDBJ whole genome shotgun (WGS) entry which is preliminary data.</text>
</comment>
<proteinExistence type="predicted"/>
<reference evidence="1" key="1">
    <citation type="journal article" date="2020" name="Stud. Mycol.">
        <title>101 Dothideomycetes genomes: a test case for predicting lifestyles and emergence of pathogens.</title>
        <authorList>
            <person name="Haridas S."/>
            <person name="Albert R."/>
            <person name="Binder M."/>
            <person name="Bloem J."/>
            <person name="Labutti K."/>
            <person name="Salamov A."/>
            <person name="Andreopoulos B."/>
            <person name="Baker S."/>
            <person name="Barry K."/>
            <person name="Bills G."/>
            <person name="Bluhm B."/>
            <person name="Cannon C."/>
            <person name="Castanera R."/>
            <person name="Culley D."/>
            <person name="Daum C."/>
            <person name="Ezra D."/>
            <person name="Gonzalez J."/>
            <person name="Henrissat B."/>
            <person name="Kuo A."/>
            <person name="Liang C."/>
            <person name="Lipzen A."/>
            <person name="Lutzoni F."/>
            <person name="Magnuson J."/>
            <person name="Mondo S."/>
            <person name="Nolan M."/>
            <person name="Ohm R."/>
            <person name="Pangilinan J."/>
            <person name="Park H.-J."/>
            <person name="Ramirez L."/>
            <person name="Alfaro M."/>
            <person name="Sun H."/>
            <person name="Tritt A."/>
            <person name="Yoshinaga Y."/>
            <person name="Zwiers L.-H."/>
            <person name="Turgeon B."/>
            <person name="Goodwin S."/>
            <person name="Spatafora J."/>
            <person name="Crous P."/>
            <person name="Grigoriev I."/>
        </authorList>
    </citation>
    <scope>NUCLEOTIDE SEQUENCE</scope>
    <source>
        <strain evidence="1">CBS 525.71</strain>
    </source>
</reference>
<evidence type="ECO:0000313" key="2">
    <source>
        <dbReference type="Proteomes" id="UP000799754"/>
    </source>
</evidence>